<reference evidence="4" key="1">
    <citation type="journal article" date="2017" name="Environ. Microbiol. Rep.">
        <title>Genetic Diversity of Marine Anaerobic Ammonium-Oxidizing Bacteria as Revealed by Genomic and Proteomic Analyses of 'Candidatus Scalindua japonica'.</title>
        <authorList>
            <person name="Oshiki M."/>
            <person name="Mizuto K."/>
            <person name="Kimura Z."/>
            <person name="Kindaichi T."/>
            <person name="Satoh H."/>
            <person name="Okabe S."/>
        </authorList>
    </citation>
    <scope>NUCLEOTIDE SEQUENCE [LARGE SCALE GENOMIC DNA]</scope>
    <source>
        <strain evidence="4">husup-a2</strain>
    </source>
</reference>
<sequence>MSWIPHNPHNPAITFLYKITEPVLEPVRRVIPAIGGIDISPIIVFIGLSFIKGIFT</sequence>
<gene>
    <name evidence="3" type="ORF">SCALIN_C27_0077</name>
</gene>
<proteinExistence type="inferred from homology"/>
<dbReference type="EMBL" id="BAOS01000027">
    <property type="protein sequence ID" value="GAX61683.1"/>
    <property type="molecule type" value="Genomic_DNA"/>
</dbReference>
<dbReference type="AlphaFoldDB" id="A0A286U0K5"/>
<dbReference type="GO" id="GO:0016020">
    <property type="term" value="C:membrane"/>
    <property type="evidence" value="ECO:0007669"/>
    <property type="project" value="InterPro"/>
</dbReference>
<keyword evidence="2" id="KW-1133">Transmembrane helix</keyword>
<accession>A0A286U0K5</accession>
<keyword evidence="2" id="KW-0472">Membrane</keyword>
<evidence type="ECO:0000313" key="4">
    <source>
        <dbReference type="Proteomes" id="UP000218542"/>
    </source>
</evidence>
<name>A0A286U0K5_9BACT</name>
<keyword evidence="4" id="KW-1185">Reference proteome</keyword>
<evidence type="ECO:0000313" key="3">
    <source>
        <dbReference type="EMBL" id="GAX61683.1"/>
    </source>
</evidence>
<dbReference type="PANTHER" id="PTHR33219:SF14">
    <property type="entry name" value="PROTEIN COFACTOR ASSEMBLY OF COMPLEX C SUBUNIT B CCB3, CHLOROPLASTIC-RELATED"/>
    <property type="match status" value="1"/>
</dbReference>
<protein>
    <submittedName>
        <fullName evidence="3">Integral membrane protein</fullName>
    </submittedName>
</protein>
<dbReference type="InterPro" id="IPR003425">
    <property type="entry name" value="CCB3/YggT"/>
</dbReference>
<evidence type="ECO:0000256" key="2">
    <source>
        <dbReference type="SAM" id="Phobius"/>
    </source>
</evidence>
<comment type="caution">
    <text evidence="3">The sequence shown here is derived from an EMBL/GenBank/DDBJ whole genome shotgun (WGS) entry which is preliminary data.</text>
</comment>
<dbReference type="Pfam" id="PF02325">
    <property type="entry name" value="CCB3_YggT"/>
    <property type="match status" value="1"/>
</dbReference>
<keyword evidence="2" id="KW-0812">Transmembrane</keyword>
<organism evidence="3 4">
    <name type="scientific">Candidatus Scalindua japonica</name>
    <dbReference type="NCBI Taxonomy" id="1284222"/>
    <lineage>
        <taxon>Bacteria</taxon>
        <taxon>Pseudomonadati</taxon>
        <taxon>Planctomycetota</taxon>
        <taxon>Candidatus Brocadiia</taxon>
        <taxon>Candidatus Brocadiales</taxon>
        <taxon>Candidatus Scalinduaceae</taxon>
        <taxon>Candidatus Scalindua</taxon>
    </lineage>
</organism>
<dbReference type="PANTHER" id="PTHR33219">
    <property type="entry name" value="YLMG HOMOLOG PROTEIN 2, CHLOROPLASTIC"/>
    <property type="match status" value="1"/>
</dbReference>
<feature type="transmembrane region" description="Helical" evidence="2">
    <location>
        <begin position="30"/>
        <end position="51"/>
    </location>
</feature>
<comment type="similarity">
    <text evidence="1">Belongs to the YggT family.</text>
</comment>
<evidence type="ECO:0000256" key="1">
    <source>
        <dbReference type="ARBA" id="ARBA00010894"/>
    </source>
</evidence>
<dbReference type="Proteomes" id="UP000218542">
    <property type="component" value="Unassembled WGS sequence"/>
</dbReference>